<protein>
    <submittedName>
        <fullName evidence="8">Major facilitator superfamily domain-containing protein 8 isoform X2</fullName>
    </submittedName>
</protein>
<dbReference type="InterPro" id="IPR011701">
    <property type="entry name" value="MFS"/>
</dbReference>
<feature type="domain" description="Major facilitator superfamily (MFS) profile" evidence="7">
    <location>
        <begin position="44"/>
        <end position="517"/>
    </location>
</feature>
<dbReference type="EMBL" id="JAHFZB010000002">
    <property type="protein sequence ID" value="KAK6493496.1"/>
    <property type="molecule type" value="Genomic_DNA"/>
</dbReference>
<dbReference type="Gene3D" id="1.20.1250.20">
    <property type="entry name" value="MFS general substrate transporter like domains"/>
    <property type="match status" value="1"/>
</dbReference>
<keyword evidence="2" id="KW-0813">Transport</keyword>
<dbReference type="PANTHER" id="PTHR23510:SF3">
    <property type="entry name" value="MAJOR FACILITATOR SUPERFAMILY DOMAIN-CONTAINING PROTEIN 8"/>
    <property type="match status" value="1"/>
</dbReference>
<gene>
    <name evidence="8" type="ORF">HHUSO_G3098</name>
</gene>
<evidence type="ECO:0000256" key="2">
    <source>
        <dbReference type="ARBA" id="ARBA00022448"/>
    </source>
</evidence>
<feature type="transmembrane region" description="Helical" evidence="6">
    <location>
        <begin position="345"/>
        <end position="364"/>
    </location>
</feature>
<feature type="transmembrane region" description="Helical" evidence="6">
    <location>
        <begin position="183"/>
        <end position="200"/>
    </location>
</feature>
<feature type="transmembrane region" description="Helical" evidence="6">
    <location>
        <begin position="81"/>
        <end position="101"/>
    </location>
</feature>
<feature type="transmembrane region" description="Helical" evidence="6">
    <location>
        <begin position="47"/>
        <end position="69"/>
    </location>
</feature>
<dbReference type="InterPro" id="IPR051068">
    <property type="entry name" value="MFS_Domain-Containing_Protein"/>
</dbReference>
<dbReference type="InterPro" id="IPR020846">
    <property type="entry name" value="MFS_dom"/>
</dbReference>
<keyword evidence="4 6" id="KW-1133">Transmembrane helix</keyword>
<dbReference type="SUPFAM" id="SSF103473">
    <property type="entry name" value="MFS general substrate transporter"/>
    <property type="match status" value="1"/>
</dbReference>
<feature type="transmembrane region" description="Helical" evidence="6">
    <location>
        <begin position="274"/>
        <end position="293"/>
    </location>
</feature>
<comment type="subcellular location">
    <subcellularLocation>
        <location evidence="1">Endomembrane system</location>
        <topology evidence="1">Multi-pass membrane protein</topology>
    </subcellularLocation>
</comment>
<organism evidence="8 9">
    <name type="scientific">Huso huso</name>
    <name type="common">Beluga</name>
    <name type="synonym">Acipenser huso</name>
    <dbReference type="NCBI Taxonomy" id="61971"/>
    <lineage>
        <taxon>Eukaryota</taxon>
        <taxon>Metazoa</taxon>
        <taxon>Chordata</taxon>
        <taxon>Craniata</taxon>
        <taxon>Vertebrata</taxon>
        <taxon>Euteleostomi</taxon>
        <taxon>Actinopterygii</taxon>
        <taxon>Chondrostei</taxon>
        <taxon>Acipenseriformes</taxon>
        <taxon>Acipenseridae</taxon>
        <taxon>Huso</taxon>
    </lineage>
</organism>
<feature type="transmembrane region" description="Helical" evidence="6">
    <location>
        <begin position="488"/>
        <end position="508"/>
    </location>
</feature>
<feature type="transmembrane region" description="Helical" evidence="6">
    <location>
        <begin position="113"/>
        <end position="130"/>
    </location>
</feature>
<dbReference type="CDD" id="cd17326">
    <property type="entry name" value="MFS_MFSD8"/>
    <property type="match status" value="1"/>
</dbReference>
<evidence type="ECO:0000259" key="7">
    <source>
        <dbReference type="PROSITE" id="PS50850"/>
    </source>
</evidence>
<sequence>MLNIAKTFSTDKTANIREKELNNLDCSGKAFKETQEQYKSRWRSIRVMYLTMFLSSVGFSIVITSIWPYLKKIDLTADASFLGWVVAAYSVGQMVASPILGLWSNYRPRREPLIVSIFINVAANILYAYVHIPHSHNKYYMLAARTCVGLGAGNVAVVRSYVAGATTLNERNSAMANMSASQALGFILGPVLQACMSFIGERGVTWELIDLQLNMYTAPALLGALFGVVNIVFVIAVLREHCVDDLGRSFNNINSISEERVEVTGDAEEGIDQVAVVTSNLLFFVILFIFAVFETISTPLSMDMYSWTRAQAVYYNGIILAAIGFESILVFMAVKSISKITGDRLVLLGGLVIIFCGFLILLPWGNQFPKIQWTGIQNTTTNGTFSATTNVTSSPPRNDLSEPTGCPAQQTWCQYIPVIHLAQYITSDILIGMGYPACNVMSYTLYSKILGPKPQGVYMGWLTASGSGARTLGPVFVSQVYTSLGPRWAFGAVCGLVVAAVVLLGVMYKRLIAFSLRYGRLQEQVAA</sequence>
<comment type="caution">
    <text evidence="8">The sequence shown here is derived from an EMBL/GenBank/DDBJ whole genome shotgun (WGS) entry which is preliminary data.</text>
</comment>
<dbReference type="InterPro" id="IPR036259">
    <property type="entry name" value="MFS_trans_sf"/>
</dbReference>
<evidence type="ECO:0000313" key="9">
    <source>
        <dbReference type="Proteomes" id="UP001369086"/>
    </source>
</evidence>
<keyword evidence="9" id="KW-1185">Reference proteome</keyword>
<dbReference type="Pfam" id="PF07690">
    <property type="entry name" value="MFS_1"/>
    <property type="match status" value="1"/>
</dbReference>
<keyword evidence="3 6" id="KW-0812">Transmembrane</keyword>
<evidence type="ECO:0000256" key="6">
    <source>
        <dbReference type="SAM" id="Phobius"/>
    </source>
</evidence>
<proteinExistence type="predicted"/>
<reference evidence="8 9" key="1">
    <citation type="submission" date="2021-05" db="EMBL/GenBank/DDBJ databases">
        <authorList>
            <person name="Zahm M."/>
            <person name="Klopp C."/>
            <person name="Cabau C."/>
            <person name="Kuhl H."/>
            <person name="Suciu R."/>
            <person name="Ciorpac M."/>
            <person name="Holostenco D."/>
            <person name="Gessner J."/>
            <person name="Wuertz S."/>
            <person name="Hohne C."/>
            <person name="Stock M."/>
            <person name="Gislard M."/>
            <person name="Lluch J."/>
            <person name="Milhes M."/>
            <person name="Lampietro C."/>
            <person name="Lopez Roques C."/>
            <person name="Donnadieu C."/>
            <person name="Du K."/>
            <person name="Schartl M."/>
            <person name="Guiguen Y."/>
        </authorList>
    </citation>
    <scope>NUCLEOTIDE SEQUENCE [LARGE SCALE GENOMIC DNA]</scope>
    <source>
        <strain evidence="8">Hh-F2</strain>
        <tissue evidence="8">Blood</tissue>
    </source>
</reference>
<name>A0ABR1A8W6_HUSHU</name>
<dbReference type="PROSITE" id="PS50850">
    <property type="entry name" value="MFS"/>
    <property type="match status" value="1"/>
</dbReference>
<feature type="transmembrane region" description="Helical" evidence="6">
    <location>
        <begin position="142"/>
        <end position="162"/>
    </location>
</feature>
<accession>A0ABR1A8W6</accession>
<evidence type="ECO:0000256" key="4">
    <source>
        <dbReference type="ARBA" id="ARBA00022989"/>
    </source>
</evidence>
<evidence type="ECO:0000256" key="1">
    <source>
        <dbReference type="ARBA" id="ARBA00004127"/>
    </source>
</evidence>
<evidence type="ECO:0000256" key="5">
    <source>
        <dbReference type="ARBA" id="ARBA00023136"/>
    </source>
</evidence>
<feature type="transmembrane region" description="Helical" evidence="6">
    <location>
        <begin position="220"/>
        <end position="238"/>
    </location>
</feature>
<dbReference type="PANTHER" id="PTHR23510">
    <property type="entry name" value="INNER MEMBRANE TRANSPORT PROTEIN YAJR"/>
    <property type="match status" value="1"/>
</dbReference>
<dbReference type="Proteomes" id="UP001369086">
    <property type="component" value="Unassembled WGS sequence"/>
</dbReference>
<feature type="transmembrane region" description="Helical" evidence="6">
    <location>
        <begin position="313"/>
        <end position="333"/>
    </location>
</feature>
<keyword evidence="5 6" id="KW-0472">Membrane</keyword>
<evidence type="ECO:0000313" key="8">
    <source>
        <dbReference type="EMBL" id="KAK6493496.1"/>
    </source>
</evidence>
<evidence type="ECO:0000256" key="3">
    <source>
        <dbReference type="ARBA" id="ARBA00022692"/>
    </source>
</evidence>